<proteinExistence type="predicted"/>
<sequence>MLYSGGMIYEMISYDNSIVILEDDNEIKRTILNVFEPTNIPSKLFLITANNIEIKDTHINIDPQTEQFTIDGKKYHIRNDFAQLMTIFLGLKNRSLLKIK</sequence>
<gene>
    <name evidence="1" type="ORF">DLEV_030</name>
</gene>
<evidence type="ECO:0000313" key="1">
    <source>
        <dbReference type="EMBL" id="AKS26321.1"/>
    </source>
</evidence>
<protein>
    <submittedName>
        <fullName evidence="1">Uncharacterized protein</fullName>
    </submittedName>
</protein>
<organism evidence="1 2">
    <name type="scientific">Diachasmimorpha longicaudata entomopoxvirus</name>
    <dbReference type="NCBI Taxonomy" id="109981"/>
    <lineage>
        <taxon>Viruses</taxon>
        <taxon>Varidnaviria</taxon>
        <taxon>Bamfordvirae</taxon>
        <taxon>Nucleocytoviricota</taxon>
        <taxon>Pokkesviricetes</taxon>
        <taxon>Chitovirales</taxon>
        <taxon>Poxviridae</taxon>
        <taxon>Entomopoxvirinae</taxon>
        <taxon>Epsilonentomopoxvirus</taxon>
        <taxon>Epsilonentomopoxvirus dlongicaudata</taxon>
        <taxon>Diachasmimorpha entomopoxvirus</taxon>
    </lineage>
</organism>
<dbReference type="EMBL" id="KR095315">
    <property type="protein sequence ID" value="AKS26321.1"/>
    <property type="molecule type" value="Genomic_DNA"/>
</dbReference>
<reference evidence="1 2" key="1">
    <citation type="submission" date="2015-04" db="EMBL/GenBank/DDBJ databases">
        <title>Diachasmimorpha longicaudata entomopoxvirus genome.</title>
        <authorList>
            <person name="Coffman K.A."/>
            <person name="Burke G.R."/>
        </authorList>
    </citation>
    <scope>NUCLEOTIDE SEQUENCE [LARGE SCALE GENOMIC DNA]</scope>
</reference>
<keyword evidence="2" id="KW-1185">Reference proteome</keyword>
<accession>A0A7R5WJX1</accession>
<name>A0A7R5WJX1_9POXV</name>
<evidence type="ECO:0000313" key="2">
    <source>
        <dbReference type="Proteomes" id="UP000593702"/>
    </source>
</evidence>
<dbReference type="Proteomes" id="UP000593702">
    <property type="component" value="Segment"/>
</dbReference>